<reference evidence="2" key="1">
    <citation type="submission" date="2023-10" db="EMBL/GenBank/DDBJ databases">
        <title>Genome assemblies of two species of porcelain crab, Petrolisthes cinctipes and Petrolisthes manimaculis (Anomura: Porcellanidae).</title>
        <authorList>
            <person name="Angst P."/>
        </authorList>
    </citation>
    <scope>NUCLEOTIDE SEQUENCE</scope>
    <source>
        <strain evidence="2">PB745_01</strain>
        <tissue evidence="2">Gill</tissue>
    </source>
</reference>
<feature type="region of interest" description="Disordered" evidence="1">
    <location>
        <begin position="65"/>
        <end position="104"/>
    </location>
</feature>
<evidence type="ECO:0000313" key="2">
    <source>
        <dbReference type="EMBL" id="KAK3875386.1"/>
    </source>
</evidence>
<dbReference type="Proteomes" id="UP001286313">
    <property type="component" value="Unassembled WGS sequence"/>
</dbReference>
<name>A0AAE1FKN4_PETCI</name>
<feature type="region of interest" description="Disordered" evidence="1">
    <location>
        <begin position="1"/>
        <end position="49"/>
    </location>
</feature>
<dbReference type="EMBL" id="JAWQEG010001972">
    <property type="protein sequence ID" value="KAK3875386.1"/>
    <property type="molecule type" value="Genomic_DNA"/>
</dbReference>
<feature type="compositionally biased region" description="Basic and acidic residues" evidence="1">
    <location>
        <begin position="65"/>
        <end position="86"/>
    </location>
</feature>
<accession>A0AAE1FKN4</accession>
<keyword evidence="3" id="KW-1185">Reference proteome</keyword>
<gene>
    <name evidence="2" type="ORF">Pcinc_019724</name>
</gene>
<evidence type="ECO:0000256" key="1">
    <source>
        <dbReference type="SAM" id="MobiDB-lite"/>
    </source>
</evidence>
<evidence type="ECO:0000313" key="3">
    <source>
        <dbReference type="Proteomes" id="UP001286313"/>
    </source>
</evidence>
<protein>
    <submittedName>
        <fullName evidence="2">Uncharacterized protein</fullName>
    </submittedName>
</protein>
<sequence>MTTEKRLGEVGREGQEMEKDESGGVEGGTERDAKKGSREGGKERGWRREAAEWRLVNGGERVEKKGQEMEKYEREFGGRGSGERCKGRMGRGKGGEGRPGNRKG</sequence>
<organism evidence="2 3">
    <name type="scientific">Petrolisthes cinctipes</name>
    <name type="common">Flat porcelain crab</name>
    <dbReference type="NCBI Taxonomy" id="88211"/>
    <lineage>
        <taxon>Eukaryota</taxon>
        <taxon>Metazoa</taxon>
        <taxon>Ecdysozoa</taxon>
        <taxon>Arthropoda</taxon>
        <taxon>Crustacea</taxon>
        <taxon>Multicrustacea</taxon>
        <taxon>Malacostraca</taxon>
        <taxon>Eumalacostraca</taxon>
        <taxon>Eucarida</taxon>
        <taxon>Decapoda</taxon>
        <taxon>Pleocyemata</taxon>
        <taxon>Anomura</taxon>
        <taxon>Galatheoidea</taxon>
        <taxon>Porcellanidae</taxon>
        <taxon>Petrolisthes</taxon>
    </lineage>
</organism>
<comment type="caution">
    <text evidence="2">The sequence shown here is derived from an EMBL/GenBank/DDBJ whole genome shotgun (WGS) entry which is preliminary data.</text>
</comment>
<proteinExistence type="predicted"/>
<dbReference type="AlphaFoldDB" id="A0AAE1FKN4"/>